<organism evidence="3 4">
    <name type="scientific">Lepidopterella palustris CBS 459.81</name>
    <dbReference type="NCBI Taxonomy" id="1314670"/>
    <lineage>
        <taxon>Eukaryota</taxon>
        <taxon>Fungi</taxon>
        <taxon>Dikarya</taxon>
        <taxon>Ascomycota</taxon>
        <taxon>Pezizomycotina</taxon>
        <taxon>Dothideomycetes</taxon>
        <taxon>Pleosporomycetidae</taxon>
        <taxon>Mytilinidiales</taxon>
        <taxon>Argynnaceae</taxon>
        <taxon>Lepidopterella</taxon>
    </lineage>
</organism>
<feature type="region of interest" description="Disordered" evidence="1">
    <location>
        <begin position="52"/>
        <end position="79"/>
    </location>
</feature>
<name>A0A8E2E9A7_9PEZI</name>
<dbReference type="EMBL" id="KV744993">
    <property type="protein sequence ID" value="OCK79665.1"/>
    <property type="molecule type" value="Genomic_DNA"/>
</dbReference>
<dbReference type="AlphaFoldDB" id="A0A8E2E9A7"/>
<reference evidence="3 4" key="1">
    <citation type="journal article" date="2016" name="Nat. Commun.">
        <title>Ectomycorrhizal ecology is imprinted in the genome of the dominant symbiotic fungus Cenococcum geophilum.</title>
        <authorList>
            <consortium name="DOE Joint Genome Institute"/>
            <person name="Peter M."/>
            <person name="Kohler A."/>
            <person name="Ohm R.A."/>
            <person name="Kuo A."/>
            <person name="Krutzmann J."/>
            <person name="Morin E."/>
            <person name="Arend M."/>
            <person name="Barry K.W."/>
            <person name="Binder M."/>
            <person name="Choi C."/>
            <person name="Clum A."/>
            <person name="Copeland A."/>
            <person name="Grisel N."/>
            <person name="Haridas S."/>
            <person name="Kipfer T."/>
            <person name="LaButti K."/>
            <person name="Lindquist E."/>
            <person name="Lipzen A."/>
            <person name="Maire R."/>
            <person name="Meier B."/>
            <person name="Mihaltcheva S."/>
            <person name="Molinier V."/>
            <person name="Murat C."/>
            <person name="Poggeler S."/>
            <person name="Quandt C.A."/>
            <person name="Sperisen C."/>
            <person name="Tritt A."/>
            <person name="Tisserant E."/>
            <person name="Crous P.W."/>
            <person name="Henrissat B."/>
            <person name="Nehls U."/>
            <person name="Egli S."/>
            <person name="Spatafora J.W."/>
            <person name="Grigoriev I.V."/>
            <person name="Martin F.M."/>
        </authorList>
    </citation>
    <scope>NUCLEOTIDE SEQUENCE [LARGE SCALE GENOMIC DNA]</scope>
    <source>
        <strain evidence="3 4">CBS 459.81</strain>
    </source>
</reference>
<feature type="signal peptide" evidence="2">
    <location>
        <begin position="1"/>
        <end position="24"/>
    </location>
</feature>
<proteinExistence type="predicted"/>
<gene>
    <name evidence="3" type="ORF">K432DRAFT_382858</name>
</gene>
<accession>A0A8E2E9A7</accession>
<dbReference type="Proteomes" id="UP000250266">
    <property type="component" value="Unassembled WGS sequence"/>
</dbReference>
<keyword evidence="2" id="KW-0732">Signal</keyword>
<protein>
    <submittedName>
        <fullName evidence="3">Uncharacterized protein</fullName>
    </submittedName>
</protein>
<keyword evidence="4" id="KW-1185">Reference proteome</keyword>
<evidence type="ECO:0000256" key="2">
    <source>
        <dbReference type="SAM" id="SignalP"/>
    </source>
</evidence>
<evidence type="ECO:0000313" key="3">
    <source>
        <dbReference type="EMBL" id="OCK79665.1"/>
    </source>
</evidence>
<evidence type="ECO:0000313" key="4">
    <source>
        <dbReference type="Proteomes" id="UP000250266"/>
    </source>
</evidence>
<evidence type="ECO:0000256" key="1">
    <source>
        <dbReference type="SAM" id="MobiDB-lite"/>
    </source>
</evidence>
<sequence>MWAIRTSGLLDALTSLFFTPSPAGQPPTLPLNAVIYEKLLRDRILLRDSPTRALKAHSRANSPRAPLLPPSSPTASRRC</sequence>
<feature type="chain" id="PRO_5034376024" evidence="2">
    <location>
        <begin position="25"/>
        <end position="79"/>
    </location>
</feature>